<feature type="domain" description="LysM" evidence="2">
    <location>
        <begin position="52"/>
        <end position="102"/>
    </location>
</feature>
<protein>
    <recommendedName>
        <fullName evidence="2">LysM domain-containing protein</fullName>
    </recommendedName>
</protein>
<feature type="transmembrane region" description="Helical" evidence="1">
    <location>
        <begin position="20"/>
        <end position="38"/>
    </location>
</feature>
<evidence type="ECO:0000313" key="3">
    <source>
        <dbReference type="EMBL" id="PNS42852.1"/>
    </source>
</evidence>
<dbReference type="EMBL" id="MNLH01000008">
    <property type="protein sequence ID" value="PNS42852.1"/>
    <property type="molecule type" value="Genomic_DNA"/>
</dbReference>
<dbReference type="SUPFAM" id="SSF54106">
    <property type="entry name" value="LysM domain"/>
    <property type="match status" value="1"/>
</dbReference>
<comment type="caution">
    <text evidence="3">The sequence shown here is derived from an EMBL/GenBank/DDBJ whole genome shotgun (WGS) entry which is preliminary data.</text>
</comment>
<keyword evidence="1" id="KW-1133">Transmembrane helix</keyword>
<gene>
    <name evidence="3" type="ORF">BFS05_05995</name>
</gene>
<proteinExistence type="predicted"/>
<dbReference type="InterPro" id="IPR018392">
    <property type="entry name" value="LysM"/>
</dbReference>
<dbReference type="AlphaFoldDB" id="A0A2K1STM7"/>
<keyword evidence="1" id="KW-0472">Membrane</keyword>
<dbReference type="Gene3D" id="3.10.350.10">
    <property type="entry name" value="LysM domain"/>
    <property type="match status" value="1"/>
</dbReference>
<sequence length="109" mass="11890">MNKSFGVRSTCKNRVSKNNFVARVSVVLFAIAVAWIVIMPKVAVSAAPEKFVTYTVRPGDTLWGYATSITDKNGNVSDTVEHLAEINNLSSYDLQVGQTINVPVLNSDK</sequence>
<keyword evidence="1" id="KW-0812">Transmembrane</keyword>
<organism evidence="3 4">
    <name type="scientific">Gardnerella vaginalis</name>
    <dbReference type="NCBI Taxonomy" id="2702"/>
    <lineage>
        <taxon>Bacteria</taxon>
        <taxon>Bacillati</taxon>
        <taxon>Actinomycetota</taxon>
        <taxon>Actinomycetes</taxon>
        <taxon>Bifidobacteriales</taxon>
        <taxon>Bifidobacteriaceae</taxon>
        <taxon>Gardnerella</taxon>
    </lineage>
</organism>
<evidence type="ECO:0000259" key="2">
    <source>
        <dbReference type="PROSITE" id="PS51782"/>
    </source>
</evidence>
<dbReference type="CDD" id="cd00118">
    <property type="entry name" value="LysM"/>
    <property type="match status" value="1"/>
</dbReference>
<reference evidence="4" key="1">
    <citation type="submission" date="2016-10" db="EMBL/GenBank/DDBJ databases">
        <authorList>
            <person name="Bumgarner R.E."/>
            <person name="Fredricks D.N."/>
            <person name="Srinivasan S."/>
        </authorList>
    </citation>
    <scope>NUCLEOTIDE SEQUENCE [LARGE SCALE GENOMIC DNA]</scope>
    <source>
        <strain evidence="4">KA00225</strain>
    </source>
</reference>
<dbReference type="SMART" id="SM00257">
    <property type="entry name" value="LysM"/>
    <property type="match status" value="1"/>
</dbReference>
<name>A0A2K1STM7_GARVA</name>
<accession>A0A2K1STM7</accession>
<dbReference type="OrthoDB" id="5084290at2"/>
<evidence type="ECO:0000256" key="1">
    <source>
        <dbReference type="SAM" id="Phobius"/>
    </source>
</evidence>
<dbReference type="Pfam" id="PF01476">
    <property type="entry name" value="LysM"/>
    <property type="match status" value="1"/>
</dbReference>
<evidence type="ECO:0000313" key="4">
    <source>
        <dbReference type="Proteomes" id="UP000236146"/>
    </source>
</evidence>
<dbReference type="RefSeq" id="WP_103085059.1">
    <property type="nucleotide sequence ID" value="NZ_MNLH01000008.1"/>
</dbReference>
<dbReference type="Proteomes" id="UP000236146">
    <property type="component" value="Unassembled WGS sequence"/>
</dbReference>
<dbReference type="InterPro" id="IPR036779">
    <property type="entry name" value="LysM_dom_sf"/>
</dbReference>
<dbReference type="PROSITE" id="PS51782">
    <property type="entry name" value="LYSM"/>
    <property type="match status" value="1"/>
</dbReference>